<feature type="domain" description="Mannitol dehydrogenase N-terminal" evidence="8">
    <location>
        <begin position="2"/>
        <end position="191"/>
    </location>
</feature>
<dbReference type="Pfam" id="PF01232">
    <property type="entry name" value="Mannitol_dh"/>
    <property type="match status" value="1"/>
</dbReference>
<dbReference type="SUPFAM" id="SSF51735">
    <property type="entry name" value="NAD(P)-binding Rossmann-fold domains"/>
    <property type="match status" value="1"/>
</dbReference>
<dbReference type="GO" id="GO:0008926">
    <property type="term" value="F:mannitol-1-phosphate 5-dehydrogenase activity"/>
    <property type="evidence" value="ECO:0007669"/>
    <property type="project" value="UniProtKB-UniRule"/>
</dbReference>
<dbReference type="PANTHER" id="PTHR30524:SF0">
    <property type="entry name" value="ALTRONATE OXIDOREDUCTASE-RELATED"/>
    <property type="match status" value="1"/>
</dbReference>
<dbReference type="InterPro" id="IPR008927">
    <property type="entry name" value="6-PGluconate_DH-like_C_sf"/>
</dbReference>
<evidence type="ECO:0000256" key="3">
    <source>
        <dbReference type="ARBA" id="ARBA00016219"/>
    </source>
</evidence>
<keyword evidence="5 7" id="KW-0520">NAD</keyword>
<sequence>MLAVHFGAGNIGRGFIGEVLHSNGYEICFIDVSQPLIDQLNEKRSYSIRLAQEKDETIEINNVYGLNSITEESKVIETIAQADLVTVSVGVNILPLIAPVLAAGLKKRLEVGARQIDVIACENAIGATTALKGHIKAQVDDATIWEDILSNTGFPDAAVDRIVPNQSREGLDVMVEPFFEWVVHTEGLKIEKRLDGVSYVDELTPYIERKLYTVNTGHACIAYLGFVHEIDSIAEAVKNPTIRRELEGVLEETGRLLEVKYHFEREELKAYHQKIIGRFENSHLSDPVERVGRNPMRKLSANDRLIGPLVQLHERKINAQHLLKVTATAFLFDVAQDEESVQIQRLIKERGLLETIAEVTSLSPDHPLAEEIERAVAELLNQ</sequence>
<dbReference type="EC" id="1.1.1.17" evidence="2 7"/>
<feature type="domain" description="Mannitol dehydrogenase C-terminal" evidence="9">
    <location>
        <begin position="203"/>
        <end position="360"/>
    </location>
</feature>
<dbReference type="Gene3D" id="1.10.1040.10">
    <property type="entry name" value="N-(1-d-carboxylethyl)-l-norvaline Dehydrogenase, domain 2"/>
    <property type="match status" value="1"/>
</dbReference>
<dbReference type="NCBIfam" id="NF002652">
    <property type="entry name" value="PRK02318.2-5"/>
    <property type="match status" value="1"/>
</dbReference>
<evidence type="ECO:0000259" key="8">
    <source>
        <dbReference type="Pfam" id="PF01232"/>
    </source>
</evidence>
<protein>
    <recommendedName>
        <fullName evidence="3 7">Mannitol-1-phosphate 5-dehydrogenase</fullName>
        <ecNumber evidence="2 7">1.1.1.17</ecNumber>
    </recommendedName>
</protein>
<evidence type="ECO:0000313" key="10">
    <source>
        <dbReference type="EMBL" id="XDI35825.1"/>
    </source>
</evidence>
<dbReference type="InterPro" id="IPR013131">
    <property type="entry name" value="Mannitol_DH_N"/>
</dbReference>
<evidence type="ECO:0000256" key="2">
    <source>
        <dbReference type="ARBA" id="ARBA00012939"/>
    </source>
</evidence>
<dbReference type="Pfam" id="PF08125">
    <property type="entry name" value="Mannitol_dh_C"/>
    <property type="match status" value="1"/>
</dbReference>
<organism evidence="10">
    <name type="scientific">Alkalihalophilus sp. As8PL</name>
    <dbReference type="NCBI Taxonomy" id="3237103"/>
    <lineage>
        <taxon>Bacteria</taxon>
        <taxon>Bacillati</taxon>
        <taxon>Bacillota</taxon>
        <taxon>Bacilli</taxon>
        <taxon>Bacillales</taxon>
        <taxon>Bacillaceae</taxon>
        <taxon>Alkalihalophilus</taxon>
    </lineage>
</organism>
<dbReference type="NCBIfam" id="NF002647">
    <property type="entry name" value="PRK02318.1-3"/>
    <property type="match status" value="1"/>
</dbReference>
<dbReference type="AlphaFoldDB" id="A0AB39BQY6"/>
<evidence type="ECO:0000259" key="9">
    <source>
        <dbReference type="Pfam" id="PF08125"/>
    </source>
</evidence>
<dbReference type="GO" id="GO:0019592">
    <property type="term" value="P:mannitol catabolic process"/>
    <property type="evidence" value="ECO:0007669"/>
    <property type="project" value="TreeGrafter"/>
</dbReference>
<evidence type="ECO:0000256" key="5">
    <source>
        <dbReference type="ARBA" id="ARBA00023027"/>
    </source>
</evidence>
<gene>
    <name evidence="7" type="primary">mtlD</name>
    <name evidence="10" type="ORF">AB3N04_14070</name>
</gene>
<dbReference type="EMBL" id="CP162551">
    <property type="protein sequence ID" value="XDI35825.1"/>
    <property type="molecule type" value="Genomic_DNA"/>
</dbReference>
<dbReference type="InterPro" id="IPR023028">
    <property type="entry name" value="Mannitol_1_phos_5_DH"/>
</dbReference>
<dbReference type="InterPro" id="IPR000669">
    <property type="entry name" value="Mannitol_DH"/>
</dbReference>
<comment type="similarity">
    <text evidence="1 7">Belongs to the mannitol dehydrogenase family.</text>
</comment>
<dbReference type="SUPFAM" id="SSF48179">
    <property type="entry name" value="6-phosphogluconate dehydrogenase C-terminal domain-like"/>
    <property type="match status" value="1"/>
</dbReference>
<dbReference type="PRINTS" id="PR00084">
    <property type="entry name" value="MTLDHDRGNASE"/>
</dbReference>
<reference evidence="10" key="1">
    <citation type="submission" date="2024-07" db="EMBL/GenBank/DDBJ databases">
        <title>Identification and characteristics of an arsenic-resistant bacterial isolate, which belongs to a novel species.</title>
        <authorList>
            <person name="Juszczyk A."/>
            <person name="Kowalczyk A."/>
            <person name="Was K."/>
            <person name="Kosowicz W."/>
            <person name="Budzyn A."/>
            <person name="Latowski D."/>
        </authorList>
    </citation>
    <scope>NUCLEOTIDE SEQUENCE</scope>
    <source>
        <strain evidence="10">As8PL</strain>
    </source>
</reference>
<comment type="catalytic activity">
    <reaction evidence="6 7">
        <text>D-mannitol 1-phosphate + NAD(+) = beta-D-fructose 6-phosphate + NADH + H(+)</text>
        <dbReference type="Rhea" id="RHEA:19661"/>
        <dbReference type="ChEBI" id="CHEBI:15378"/>
        <dbReference type="ChEBI" id="CHEBI:57540"/>
        <dbReference type="ChEBI" id="CHEBI:57634"/>
        <dbReference type="ChEBI" id="CHEBI:57945"/>
        <dbReference type="ChEBI" id="CHEBI:61381"/>
        <dbReference type="EC" id="1.1.1.17"/>
    </reaction>
</comment>
<evidence type="ECO:0000256" key="6">
    <source>
        <dbReference type="ARBA" id="ARBA00048615"/>
    </source>
</evidence>
<dbReference type="GO" id="GO:0005829">
    <property type="term" value="C:cytosol"/>
    <property type="evidence" value="ECO:0007669"/>
    <property type="project" value="TreeGrafter"/>
</dbReference>
<feature type="binding site" evidence="7">
    <location>
        <begin position="3"/>
        <end position="14"/>
    </location>
    <ligand>
        <name>NAD(+)</name>
        <dbReference type="ChEBI" id="CHEBI:57540"/>
    </ligand>
</feature>
<dbReference type="HAMAP" id="MF_00196">
    <property type="entry name" value="Mannitol_dehydrog"/>
    <property type="match status" value="1"/>
</dbReference>
<dbReference type="RefSeq" id="WP_368503360.1">
    <property type="nucleotide sequence ID" value="NZ_CP162551.1"/>
</dbReference>
<proteinExistence type="inferred from homology"/>
<dbReference type="Gene3D" id="3.40.50.720">
    <property type="entry name" value="NAD(P)-binding Rossmann-like Domain"/>
    <property type="match status" value="1"/>
</dbReference>
<dbReference type="InterPro" id="IPR013118">
    <property type="entry name" value="Mannitol_DH_C"/>
</dbReference>
<name>A0AB39BQY6_9BACI</name>
<evidence type="ECO:0000256" key="4">
    <source>
        <dbReference type="ARBA" id="ARBA00023002"/>
    </source>
</evidence>
<dbReference type="PANTHER" id="PTHR30524">
    <property type="entry name" value="MANNITOL-1-PHOSPHATE 5-DEHYDROGENASE"/>
    <property type="match status" value="1"/>
</dbReference>
<accession>A0AB39BQY6</accession>
<dbReference type="InterPro" id="IPR036291">
    <property type="entry name" value="NAD(P)-bd_dom_sf"/>
</dbReference>
<evidence type="ECO:0000256" key="7">
    <source>
        <dbReference type="HAMAP-Rule" id="MF_00196"/>
    </source>
</evidence>
<evidence type="ECO:0000256" key="1">
    <source>
        <dbReference type="ARBA" id="ARBA00006541"/>
    </source>
</evidence>
<dbReference type="InterPro" id="IPR013328">
    <property type="entry name" value="6PGD_dom2"/>
</dbReference>
<keyword evidence="4 7" id="KW-0560">Oxidoreductase</keyword>